<comment type="subcellular location">
    <subcellularLocation>
        <location evidence="1">Secreted</location>
    </subcellularLocation>
</comment>
<dbReference type="InterPro" id="IPR036728">
    <property type="entry name" value="PBP_GOBP_sf"/>
</dbReference>
<name>A0AAV8YY21_9CUCU</name>
<keyword evidence="4" id="KW-0732">Signal</keyword>
<dbReference type="AlphaFoldDB" id="A0AAV8YY21"/>
<accession>A0AAV8YY21</accession>
<keyword evidence="3" id="KW-0964">Secreted</keyword>
<gene>
    <name evidence="5" type="ORF">NQ318_008542</name>
</gene>
<dbReference type="InterPro" id="IPR006170">
    <property type="entry name" value="PBP/GOBP"/>
</dbReference>
<reference evidence="5" key="1">
    <citation type="journal article" date="2023" name="Insect Mol. Biol.">
        <title>Genome sequencing provides insights into the evolution of gene families encoding plant cell wall-degrading enzymes in longhorned beetles.</title>
        <authorList>
            <person name="Shin N.R."/>
            <person name="Okamura Y."/>
            <person name="Kirsch R."/>
            <person name="Pauchet Y."/>
        </authorList>
    </citation>
    <scope>NUCLEOTIDE SEQUENCE</scope>
    <source>
        <strain evidence="5">AMC_N1</strain>
    </source>
</reference>
<dbReference type="PANTHER" id="PTHR11857:SF43">
    <property type="entry name" value="GEO07291P1-RELATED"/>
    <property type="match status" value="1"/>
</dbReference>
<dbReference type="CDD" id="cd23992">
    <property type="entry name" value="PBP_GOBP"/>
    <property type="match status" value="1"/>
</dbReference>
<comment type="similarity">
    <text evidence="2">Belongs to the PBP/GOBP family.</text>
</comment>
<dbReference type="GO" id="GO:0005615">
    <property type="term" value="C:extracellular space"/>
    <property type="evidence" value="ECO:0007669"/>
    <property type="project" value="TreeGrafter"/>
</dbReference>
<dbReference type="PANTHER" id="PTHR11857">
    <property type="entry name" value="ODORANT BINDING PROTEIN-RELATED"/>
    <property type="match status" value="1"/>
</dbReference>
<evidence type="ECO:0000256" key="4">
    <source>
        <dbReference type="ARBA" id="ARBA00022729"/>
    </source>
</evidence>
<evidence type="ECO:0000313" key="6">
    <source>
        <dbReference type="Proteomes" id="UP001162162"/>
    </source>
</evidence>
<dbReference type="EMBL" id="JAPWTK010000036">
    <property type="protein sequence ID" value="KAJ8955673.1"/>
    <property type="molecule type" value="Genomic_DNA"/>
</dbReference>
<dbReference type="GO" id="GO:0007608">
    <property type="term" value="P:sensory perception of smell"/>
    <property type="evidence" value="ECO:0007669"/>
    <property type="project" value="TreeGrafter"/>
</dbReference>
<dbReference type="Proteomes" id="UP001162162">
    <property type="component" value="Unassembled WGS sequence"/>
</dbReference>
<proteinExistence type="inferred from homology"/>
<evidence type="ECO:0000256" key="3">
    <source>
        <dbReference type="ARBA" id="ARBA00022525"/>
    </source>
</evidence>
<sequence length="128" mass="14258">MGVDQELAQKAGIITDEQKTKLMEYNKQCMEETNVANELILKAKAGEYSDDPLLKKQILCVNKKAGFQNDAGDLQIDFIKSKVNDIIKDEKTTADIVGQCAVNKGTPEDTAFEAVKCFHKFSPEKRCV</sequence>
<evidence type="ECO:0000313" key="5">
    <source>
        <dbReference type="EMBL" id="KAJ8955673.1"/>
    </source>
</evidence>
<dbReference type="Pfam" id="PF01395">
    <property type="entry name" value="PBP_GOBP"/>
    <property type="match status" value="1"/>
</dbReference>
<dbReference type="SUPFAM" id="SSF47565">
    <property type="entry name" value="Insect pheromone/odorant-binding proteins"/>
    <property type="match status" value="1"/>
</dbReference>
<evidence type="ECO:0000256" key="2">
    <source>
        <dbReference type="ARBA" id="ARBA00008098"/>
    </source>
</evidence>
<dbReference type="GO" id="GO:0005549">
    <property type="term" value="F:odorant binding"/>
    <property type="evidence" value="ECO:0007669"/>
    <property type="project" value="InterPro"/>
</dbReference>
<organism evidence="5 6">
    <name type="scientific">Aromia moschata</name>
    <dbReference type="NCBI Taxonomy" id="1265417"/>
    <lineage>
        <taxon>Eukaryota</taxon>
        <taxon>Metazoa</taxon>
        <taxon>Ecdysozoa</taxon>
        <taxon>Arthropoda</taxon>
        <taxon>Hexapoda</taxon>
        <taxon>Insecta</taxon>
        <taxon>Pterygota</taxon>
        <taxon>Neoptera</taxon>
        <taxon>Endopterygota</taxon>
        <taxon>Coleoptera</taxon>
        <taxon>Polyphaga</taxon>
        <taxon>Cucujiformia</taxon>
        <taxon>Chrysomeloidea</taxon>
        <taxon>Cerambycidae</taxon>
        <taxon>Cerambycinae</taxon>
        <taxon>Callichromatini</taxon>
        <taxon>Aromia</taxon>
    </lineage>
</organism>
<comment type="caution">
    <text evidence="5">The sequence shown here is derived from an EMBL/GenBank/DDBJ whole genome shotgun (WGS) entry which is preliminary data.</text>
</comment>
<dbReference type="Gene3D" id="1.10.238.20">
    <property type="entry name" value="Pheromone/general odorant binding protein domain"/>
    <property type="match status" value="1"/>
</dbReference>
<dbReference type="SMART" id="SM00708">
    <property type="entry name" value="PhBP"/>
    <property type="match status" value="1"/>
</dbReference>
<protein>
    <submittedName>
        <fullName evidence="5">Uncharacterized protein</fullName>
    </submittedName>
</protein>
<evidence type="ECO:0000256" key="1">
    <source>
        <dbReference type="ARBA" id="ARBA00004613"/>
    </source>
</evidence>
<keyword evidence="6" id="KW-1185">Reference proteome</keyword>